<dbReference type="Gene3D" id="3.80.10.10">
    <property type="entry name" value="Ribonuclease Inhibitor"/>
    <property type="match status" value="1"/>
</dbReference>
<dbReference type="EMBL" id="JBFTWV010000120">
    <property type="protein sequence ID" value="KAL2786348.1"/>
    <property type="molecule type" value="Genomic_DNA"/>
</dbReference>
<evidence type="ECO:0000259" key="1">
    <source>
        <dbReference type="PROSITE" id="PS50181"/>
    </source>
</evidence>
<sequence length="469" mass="53004">MDRLPAELICLIIQSLSTPSRAAFARCSRRYHDILLPHVYTNVFLDYSGFNNPSKIRSPSFFNTILRRPELALAVRSLHLDSWDTESDLDRRTDEQMREIREAWDHRLFKKIVRDDSRFAHDTQFWLDGVDSCITDIFLALSMPRFANLRRLGIEYPYGAESFNRFVTAGVADVFPHLEELFISWYDTENGIDAYRAIPFFSIPSLIKVSGSMVRGGGADDTPEKGARLSNVTEIDLDNSAVSDGLSAWVNLCRELRSFRYMHGGGMISWDDLVPSAFGETLRAHAASLQRLWIEIETDELENGGVDESEMWIGSLEKYTKLKILGIPPAILLDMGNVPPGEEATRMLSHILPPSLTFLCLTNCPEYELSWLPGQLENMLRVKRCPDLKMLVVQTWNTSLWETALGGVRELCEEAGVGLRIRTSGYMYTSAWPFYSAAGLEPVDYGDSGDEGEDVVQLASAIHDLRARR</sequence>
<dbReference type="InterPro" id="IPR056867">
    <property type="entry name" value="LRR_15"/>
</dbReference>
<feature type="domain" description="F-box" evidence="1">
    <location>
        <begin position="1"/>
        <end position="47"/>
    </location>
</feature>
<dbReference type="CDD" id="cd09917">
    <property type="entry name" value="F-box_SF"/>
    <property type="match status" value="1"/>
</dbReference>
<dbReference type="Pfam" id="PF24969">
    <property type="entry name" value="LRR_15"/>
    <property type="match status" value="1"/>
</dbReference>
<dbReference type="SUPFAM" id="SSF81383">
    <property type="entry name" value="F-box domain"/>
    <property type="match status" value="1"/>
</dbReference>
<keyword evidence="3" id="KW-1185">Reference proteome</keyword>
<evidence type="ECO:0000313" key="2">
    <source>
        <dbReference type="EMBL" id="KAL2786348.1"/>
    </source>
</evidence>
<organism evidence="2 3">
    <name type="scientific">Aspergillus keveii</name>
    <dbReference type="NCBI Taxonomy" id="714993"/>
    <lineage>
        <taxon>Eukaryota</taxon>
        <taxon>Fungi</taxon>
        <taxon>Dikarya</taxon>
        <taxon>Ascomycota</taxon>
        <taxon>Pezizomycotina</taxon>
        <taxon>Eurotiomycetes</taxon>
        <taxon>Eurotiomycetidae</taxon>
        <taxon>Eurotiales</taxon>
        <taxon>Aspergillaceae</taxon>
        <taxon>Aspergillus</taxon>
        <taxon>Aspergillus subgen. Nidulantes</taxon>
    </lineage>
</organism>
<dbReference type="SUPFAM" id="SSF52047">
    <property type="entry name" value="RNI-like"/>
    <property type="match status" value="1"/>
</dbReference>
<comment type="caution">
    <text evidence="2">The sequence shown here is derived from an EMBL/GenBank/DDBJ whole genome shotgun (WGS) entry which is preliminary data.</text>
</comment>
<gene>
    <name evidence="2" type="ORF">BJX66DRAFT_312987</name>
</gene>
<proteinExistence type="predicted"/>
<dbReference type="Pfam" id="PF00646">
    <property type="entry name" value="F-box"/>
    <property type="match status" value="1"/>
</dbReference>
<protein>
    <recommendedName>
        <fullName evidence="1">F-box domain-containing protein</fullName>
    </recommendedName>
</protein>
<dbReference type="PROSITE" id="PS50181">
    <property type="entry name" value="FBOX"/>
    <property type="match status" value="1"/>
</dbReference>
<reference evidence="2 3" key="1">
    <citation type="submission" date="2024-07" db="EMBL/GenBank/DDBJ databases">
        <title>Section-level genome sequencing and comparative genomics of Aspergillus sections Usti and Cavernicolus.</title>
        <authorList>
            <consortium name="Lawrence Berkeley National Laboratory"/>
            <person name="Nybo J.L."/>
            <person name="Vesth T.C."/>
            <person name="Theobald S."/>
            <person name="Frisvad J.C."/>
            <person name="Larsen T.O."/>
            <person name="Kjaerboelling I."/>
            <person name="Rothschild-Mancinelli K."/>
            <person name="Lyhne E.K."/>
            <person name="Kogle M.E."/>
            <person name="Barry K."/>
            <person name="Clum A."/>
            <person name="Na H."/>
            <person name="Ledsgaard L."/>
            <person name="Lin J."/>
            <person name="Lipzen A."/>
            <person name="Kuo A."/>
            <person name="Riley R."/>
            <person name="Mondo S."/>
            <person name="Labutti K."/>
            <person name="Haridas S."/>
            <person name="Pangalinan J."/>
            <person name="Salamov A.A."/>
            <person name="Simmons B.A."/>
            <person name="Magnuson J.K."/>
            <person name="Chen J."/>
            <person name="Drula E."/>
            <person name="Henrissat B."/>
            <person name="Wiebenga A."/>
            <person name="Lubbers R.J."/>
            <person name="Gomes A.C."/>
            <person name="Makela M.R."/>
            <person name="Stajich J."/>
            <person name="Grigoriev I.V."/>
            <person name="Mortensen U.H."/>
            <person name="De Vries R.P."/>
            <person name="Baker S.E."/>
            <person name="Andersen M.R."/>
        </authorList>
    </citation>
    <scope>NUCLEOTIDE SEQUENCE [LARGE SCALE GENOMIC DNA]</scope>
    <source>
        <strain evidence="2 3">CBS 209.92</strain>
    </source>
</reference>
<dbReference type="Proteomes" id="UP001610563">
    <property type="component" value="Unassembled WGS sequence"/>
</dbReference>
<dbReference type="InterPro" id="IPR032675">
    <property type="entry name" value="LRR_dom_sf"/>
</dbReference>
<dbReference type="InterPro" id="IPR036047">
    <property type="entry name" value="F-box-like_dom_sf"/>
</dbReference>
<dbReference type="InterPro" id="IPR001810">
    <property type="entry name" value="F-box_dom"/>
</dbReference>
<evidence type="ECO:0000313" key="3">
    <source>
        <dbReference type="Proteomes" id="UP001610563"/>
    </source>
</evidence>
<name>A0ABR4FSW1_9EURO</name>
<accession>A0ABR4FSW1</accession>